<dbReference type="SUPFAM" id="SSF55620">
    <property type="entry name" value="Tetrahydrobiopterin biosynthesis enzymes-like"/>
    <property type="match status" value="1"/>
</dbReference>
<dbReference type="PANTHER" id="PTHR42844:SF1">
    <property type="entry name" value="DIHYDRONEOPTERIN ALDOLASE 1-RELATED"/>
    <property type="match status" value="1"/>
</dbReference>
<evidence type="ECO:0000256" key="6">
    <source>
        <dbReference type="RuleBase" id="RU362079"/>
    </source>
</evidence>
<dbReference type="Pfam" id="PF02152">
    <property type="entry name" value="FolB"/>
    <property type="match status" value="1"/>
</dbReference>
<dbReference type="InterPro" id="IPR006156">
    <property type="entry name" value="Dihydroneopterin_aldolase"/>
</dbReference>
<dbReference type="GO" id="GO:0046656">
    <property type="term" value="P:folic acid biosynthetic process"/>
    <property type="evidence" value="ECO:0007669"/>
    <property type="project" value="UniProtKB-UniRule"/>
</dbReference>
<keyword evidence="9" id="KW-1185">Reference proteome</keyword>
<reference evidence="8" key="1">
    <citation type="submission" date="2021-04" db="EMBL/GenBank/DDBJ databases">
        <title>Genome seq and assembly of Bacillus sp.</title>
        <authorList>
            <person name="Chhetri G."/>
        </authorList>
    </citation>
    <scope>NUCLEOTIDE SEQUENCE</scope>
    <source>
        <strain evidence="8">RG28</strain>
    </source>
</reference>
<evidence type="ECO:0000259" key="7">
    <source>
        <dbReference type="SMART" id="SM00905"/>
    </source>
</evidence>
<evidence type="ECO:0000256" key="5">
    <source>
        <dbReference type="ARBA" id="ARBA00023239"/>
    </source>
</evidence>
<dbReference type="NCBIfam" id="TIGR00525">
    <property type="entry name" value="folB"/>
    <property type="match status" value="1"/>
</dbReference>
<dbReference type="GO" id="GO:0046654">
    <property type="term" value="P:tetrahydrofolate biosynthetic process"/>
    <property type="evidence" value="ECO:0007669"/>
    <property type="project" value="UniProtKB-UniRule"/>
</dbReference>
<dbReference type="InterPro" id="IPR043133">
    <property type="entry name" value="GTP-CH-I_C/QueF"/>
</dbReference>
<comment type="similarity">
    <text evidence="3 6">Belongs to the DHNA family.</text>
</comment>
<dbReference type="PANTHER" id="PTHR42844">
    <property type="entry name" value="DIHYDRONEOPTERIN ALDOLASE 1-RELATED"/>
    <property type="match status" value="1"/>
</dbReference>
<evidence type="ECO:0000256" key="4">
    <source>
        <dbReference type="ARBA" id="ARBA00022909"/>
    </source>
</evidence>
<comment type="pathway">
    <text evidence="2 6">Cofactor biosynthesis; tetrahydrofolate biosynthesis; 2-amino-4-hydroxy-6-hydroxymethyl-7,8-dihydropteridine diphosphate from 7,8-dihydroneopterin triphosphate: step 3/4.</text>
</comment>
<dbReference type="CDD" id="cd00534">
    <property type="entry name" value="DHNA_DHNTPE"/>
    <property type="match status" value="1"/>
</dbReference>
<name>A0A940NQY8_9BACI</name>
<proteinExistence type="inferred from homology"/>
<accession>A0A940NQY8</accession>
<keyword evidence="5 6" id="KW-0456">Lyase</keyword>
<dbReference type="InterPro" id="IPR006157">
    <property type="entry name" value="FolB_dom"/>
</dbReference>
<dbReference type="GO" id="GO:0005737">
    <property type="term" value="C:cytoplasm"/>
    <property type="evidence" value="ECO:0007669"/>
    <property type="project" value="TreeGrafter"/>
</dbReference>
<dbReference type="RefSeq" id="WP_209407574.1">
    <property type="nucleotide sequence ID" value="NZ_JAGIYQ010000021.1"/>
</dbReference>
<dbReference type="EC" id="4.1.2.25" evidence="6"/>
<feature type="domain" description="Dihydroneopterin aldolase/epimerase" evidence="7">
    <location>
        <begin position="4"/>
        <end position="117"/>
    </location>
</feature>
<comment type="function">
    <text evidence="6">Catalyzes the conversion of 7,8-dihydroneopterin to 6-hydroxymethyl-7,8-dihydropterin.</text>
</comment>
<dbReference type="SMART" id="SM00905">
    <property type="entry name" value="FolB"/>
    <property type="match status" value="1"/>
</dbReference>
<dbReference type="NCBIfam" id="TIGR00526">
    <property type="entry name" value="folB_dom"/>
    <property type="match status" value="1"/>
</dbReference>
<protein>
    <recommendedName>
        <fullName evidence="6">7,8-dihydroneopterin aldolase</fullName>
        <ecNumber evidence="6">4.1.2.25</ecNumber>
    </recommendedName>
</protein>
<gene>
    <name evidence="8" type="primary">folB</name>
    <name evidence="8" type="ORF">J5Y03_18970</name>
</gene>
<evidence type="ECO:0000313" key="8">
    <source>
        <dbReference type="EMBL" id="MBP0727236.1"/>
    </source>
</evidence>
<dbReference type="FunFam" id="3.30.1130.10:FF:000003">
    <property type="entry name" value="7,8-dihydroneopterin aldolase"/>
    <property type="match status" value="1"/>
</dbReference>
<evidence type="ECO:0000256" key="1">
    <source>
        <dbReference type="ARBA" id="ARBA00001353"/>
    </source>
</evidence>
<comment type="catalytic activity">
    <reaction evidence="1 6">
        <text>7,8-dihydroneopterin = 6-hydroxymethyl-7,8-dihydropterin + glycolaldehyde</text>
        <dbReference type="Rhea" id="RHEA:10540"/>
        <dbReference type="ChEBI" id="CHEBI:17001"/>
        <dbReference type="ChEBI" id="CHEBI:17071"/>
        <dbReference type="ChEBI" id="CHEBI:44841"/>
        <dbReference type="EC" id="4.1.2.25"/>
    </reaction>
</comment>
<comment type="caution">
    <text evidence="8">The sequence shown here is derived from an EMBL/GenBank/DDBJ whole genome shotgun (WGS) entry which is preliminary data.</text>
</comment>
<dbReference type="Proteomes" id="UP000682134">
    <property type="component" value="Unassembled WGS sequence"/>
</dbReference>
<evidence type="ECO:0000256" key="2">
    <source>
        <dbReference type="ARBA" id="ARBA00005013"/>
    </source>
</evidence>
<dbReference type="EMBL" id="JAGIYQ010000021">
    <property type="protein sequence ID" value="MBP0727236.1"/>
    <property type="molecule type" value="Genomic_DNA"/>
</dbReference>
<dbReference type="GO" id="GO:0004150">
    <property type="term" value="F:dihydroneopterin aldolase activity"/>
    <property type="evidence" value="ECO:0007669"/>
    <property type="project" value="UniProtKB-UniRule"/>
</dbReference>
<dbReference type="AlphaFoldDB" id="A0A940NQY8"/>
<keyword evidence="4 6" id="KW-0289">Folate biosynthesis</keyword>
<sequence>MDKIYVNDMRFYGYHGVFEEEKVLGQRFNVNLMVELDLKEAGETDDLSYSVSYADLYSECEKIVQGKPYDLVEAVAEAIASTILEKFERILSCTVTVIKPDPPIRGHYHSVAVEIKRERK</sequence>
<evidence type="ECO:0000256" key="3">
    <source>
        <dbReference type="ARBA" id="ARBA00005708"/>
    </source>
</evidence>
<evidence type="ECO:0000313" key="9">
    <source>
        <dbReference type="Proteomes" id="UP000682134"/>
    </source>
</evidence>
<organism evidence="8 9">
    <name type="scientific">Gottfriedia endophytica</name>
    <dbReference type="NCBI Taxonomy" id="2820819"/>
    <lineage>
        <taxon>Bacteria</taxon>
        <taxon>Bacillati</taxon>
        <taxon>Bacillota</taxon>
        <taxon>Bacilli</taxon>
        <taxon>Bacillales</taxon>
        <taxon>Bacillaceae</taxon>
        <taxon>Gottfriedia</taxon>
    </lineage>
</organism>
<dbReference type="Gene3D" id="3.30.1130.10">
    <property type="match status" value="1"/>
</dbReference>